<reference evidence="2" key="2">
    <citation type="submission" date="2025-08" db="UniProtKB">
        <authorList>
            <consortium name="RefSeq"/>
        </authorList>
    </citation>
    <scope>IDENTIFICATION</scope>
    <source>
        <tissue evidence="2">Leaf</tissue>
    </source>
</reference>
<keyword evidence="1" id="KW-1185">Reference proteome</keyword>
<sequence>MGTCGPTGRSNGPDRLVVTNLSRPLSRRHFGLSIGSIGGHAYERAVYSSSYDKNVEEDLVHPVVVPDHVIETCESEKYWGPHPTTGVFGPAAAATATAGTKDGPGNAAAVAAGDGGGSTVLDQEVWFRPLEDVDKPPHQPGLN</sequence>
<dbReference type="AlphaFoldDB" id="A0A6P5EN69"/>
<evidence type="ECO:0000313" key="2">
    <source>
        <dbReference type="RefSeq" id="XP_020085086.1"/>
    </source>
</evidence>
<dbReference type="PANTHER" id="PTHR35122:SF2">
    <property type="entry name" value="OS04G0598000 PROTEIN"/>
    <property type="match status" value="1"/>
</dbReference>
<dbReference type="GeneID" id="109707950"/>
<accession>A0A6P5EN69</accession>
<dbReference type="InterPro" id="IPR039291">
    <property type="entry name" value="At5g17165-like"/>
</dbReference>
<organism evidence="1 2">
    <name type="scientific">Ananas comosus</name>
    <name type="common">Pineapple</name>
    <name type="synonym">Ananas ananas</name>
    <dbReference type="NCBI Taxonomy" id="4615"/>
    <lineage>
        <taxon>Eukaryota</taxon>
        <taxon>Viridiplantae</taxon>
        <taxon>Streptophyta</taxon>
        <taxon>Embryophyta</taxon>
        <taxon>Tracheophyta</taxon>
        <taxon>Spermatophyta</taxon>
        <taxon>Magnoliopsida</taxon>
        <taxon>Liliopsida</taxon>
        <taxon>Poales</taxon>
        <taxon>Bromeliaceae</taxon>
        <taxon>Bromelioideae</taxon>
        <taxon>Ananas</taxon>
    </lineage>
</organism>
<dbReference type="PANTHER" id="PTHR35122">
    <property type="entry name" value="OSJNBA0093F12.14 PROTEIN"/>
    <property type="match status" value="1"/>
</dbReference>
<reference evidence="1" key="1">
    <citation type="journal article" date="2015" name="Nat. Genet.">
        <title>The pineapple genome and the evolution of CAM photosynthesis.</title>
        <authorList>
            <person name="Ming R."/>
            <person name="VanBuren R."/>
            <person name="Wai C.M."/>
            <person name="Tang H."/>
            <person name="Schatz M.C."/>
            <person name="Bowers J.E."/>
            <person name="Lyons E."/>
            <person name="Wang M.L."/>
            <person name="Chen J."/>
            <person name="Biggers E."/>
            <person name="Zhang J."/>
            <person name="Huang L."/>
            <person name="Zhang L."/>
            <person name="Miao W."/>
            <person name="Zhang J."/>
            <person name="Ye Z."/>
            <person name="Miao C."/>
            <person name="Lin Z."/>
            <person name="Wang H."/>
            <person name="Zhou H."/>
            <person name="Yim W.C."/>
            <person name="Priest H.D."/>
            <person name="Zheng C."/>
            <person name="Woodhouse M."/>
            <person name="Edger P.P."/>
            <person name="Guyot R."/>
            <person name="Guo H.B."/>
            <person name="Guo H."/>
            <person name="Zheng G."/>
            <person name="Singh R."/>
            <person name="Sharma A."/>
            <person name="Min X."/>
            <person name="Zheng Y."/>
            <person name="Lee H."/>
            <person name="Gurtowski J."/>
            <person name="Sedlazeck F.J."/>
            <person name="Harkess A."/>
            <person name="McKain M.R."/>
            <person name="Liao Z."/>
            <person name="Fang J."/>
            <person name="Liu J."/>
            <person name="Zhang X."/>
            <person name="Zhang Q."/>
            <person name="Hu W."/>
            <person name="Qin Y."/>
            <person name="Wang K."/>
            <person name="Chen L.Y."/>
            <person name="Shirley N."/>
            <person name="Lin Y.R."/>
            <person name="Liu L.Y."/>
            <person name="Hernandez A.G."/>
            <person name="Wright C.L."/>
            <person name="Bulone V."/>
            <person name="Tuskan G.A."/>
            <person name="Heath K."/>
            <person name="Zee F."/>
            <person name="Moore P.H."/>
            <person name="Sunkar R."/>
            <person name="Leebens-Mack J.H."/>
            <person name="Mockler T."/>
            <person name="Bennetzen J.L."/>
            <person name="Freeling M."/>
            <person name="Sankoff D."/>
            <person name="Paterson A.H."/>
            <person name="Zhu X."/>
            <person name="Yang X."/>
            <person name="Smith J.A."/>
            <person name="Cushman J.C."/>
            <person name="Paull R.E."/>
            <person name="Yu Q."/>
        </authorList>
    </citation>
    <scope>NUCLEOTIDE SEQUENCE [LARGE SCALE GENOMIC DNA]</scope>
    <source>
        <strain evidence="1">cv. F153</strain>
    </source>
</reference>
<dbReference type="OrthoDB" id="606645at2759"/>
<gene>
    <name evidence="2" type="primary">LOC109707950</name>
</gene>
<evidence type="ECO:0000313" key="1">
    <source>
        <dbReference type="Proteomes" id="UP000515123"/>
    </source>
</evidence>
<name>A0A6P5EN69_ANACO</name>
<protein>
    <submittedName>
        <fullName evidence="2">Uncharacterized protein LOC109707950 isoform X2</fullName>
    </submittedName>
</protein>
<proteinExistence type="predicted"/>
<dbReference type="Pfam" id="PF22272">
    <property type="entry name" value="LEA_3b"/>
    <property type="match status" value="1"/>
</dbReference>
<dbReference type="Proteomes" id="UP000515123">
    <property type="component" value="Linkage group 3"/>
</dbReference>
<dbReference type="RefSeq" id="XP_020085086.1">
    <property type="nucleotide sequence ID" value="XM_020229497.1"/>
</dbReference>
<dbReference type="Gramene" id="Aco017273.1.mrna1">
    <property type="protein sequence ID" value="Aco017273.1.mrna1"/>
    <property type="gene ID" value="Aco017273.1.path1"/>
</dbReference>